<dbReference type="EMBL" id="JBHGBT010000004">
    <property type="protein sequence ID" value="MFB4193924.1"/>
    <property type="molecule type" value="Genomic_DNA"/>
</dbReference>
<protein>
    <recommendedName>
        <fullName evidence="3">7-cyano-7-deazaguanine synthase</fullName>
    </recommendedName>
</protein>
<keyword evidence="2" id="KW-1185">Reference proteome</keyword>
<gene>
    <name evidence="1" type="ORF">ACE11A_06065</name>
</gene>
<organism evidence="1 2">
    <name type="scientific">Streptomyces carpaticus</name>
    <dbReference type="NCBI Taxonomy" id="285558"/>
    <lineage>
        <taxon>Bacteria</taxon>
        <taxon>Bacillati</taxon>
        <taxon>Actinomycetota</taxon>
        <taxon>Actinomycetes</taxon>
        <taxon>Kitasatosporales</taxon>
        <taxon>Streptomycetaceae</taxon>
        <taxon>Streptomyces</taxon>
    </lineage>
</organism>
<reference evidence="1 2" key="1">
    <citation type="submission" date="2024-09" db="EMBL/GenBank/DDBJ databases">
        <title>Draft genome sequence of multifaceted antimicrobials producing Streptomyces sp. strain FH1.</title>
        <authorList>
            <person name="Hassan F."/>
            <person name="Ali H."/>
            <person name="Hassan N."/>
            <person name="Nawaz A."/>
        </authorList>
    </citation>
    <scope>NUCLEOTIDE SEQUENCE [LARGE SCALE GENOMIC DNA]</scope>
    <source>
        <strain evidence="1 2">FH1</strain>
    </source>
</reference>
<dbReference type="InterPro" id="IPR014729">
    <property type="entry name" value="Rossmann-like_a/b/a_fold"/>
</dbReference>
<evidence type="ECO:0000313" key="2">
    <source>
        <dbReference type="Proteomes" id="UP001577267"/>
    </source>
</evidence>
<name>A0ABV4ZJ06_9ACTN</name>
<sequence length="441" mass="48845">MTDPGCHLWWPDALGSPPHDAPWTPIRTPAFQRREHHTTGLHRLPGRVPDWAEDLFRVARATFIADKYARRHHTPDRWTRRITLSVPMTEHGRWQRPDVLDHLATLLQTLTGDFWTLDLRPLKGGHAQEAMIAPDEKRASEVALFSGGLDSLSWAATRARADDSRPLLLVMFHEINLKSLQRGVYAAATHRSTRPVSLLWMDQRPNGDGTGQRLEPSSRTRGLLYAAGAVRAATAHGVRTVHIPENGQVALNPPLTAARSAALSTRSVHPATLHRLNAVLDAVSDPGTGIRVVNPWALRTKGEVCRQALDAGLHPCHLEATLSCGRPPTRRKGRPPLANCGLCFPCLVRRSGLLHASGTDGTPYERSPWSDSLSPDRLTDWRALEHWLRTSYTPADLLTDTPLPPGTDREQAFDVITRGREELAGLWSAAAREASPRQHTT</sequence>
<evidence type="ECO:0008006" key="3">
    <source>
        <dbReference type="Google" id="ProtNLM"/>
    </source>
</evidence>
<proteinExistence type="predicted"/>
<dbReference type="RefSeq" id="WP_375061964.1">
    <property type="nucleotide sequence ID" value="NZ_JBHGBT010000004.1"/>
</dbReference>
<dbReference type="SUPFAM" id="SSF52402">
    <property type="entry name" value="Adenine nucleotide alpha hydrolases-like"/>
    <property type="match status" value="1"/>
</dbReference>
<dbReference type="Proteomes" id="UP001577267">
    <property type="component" value="Unassembled WGS sequence"/>
</dbReference>
<dbReference type="Gene3D" id="3.40.50.620">
    <property type="entry name" value="HUPs"/>
    <property type="match status" value="1"/>
</dbReference>
<comment type="caution">
    <text evidence="1">The sequence shown here is derived from an EMBL/GenBank/DDBJ whole genome shotgun (WGS) entry which is preliminary data.</text>
</comment>
<evidence type="ECO:0000313" key="1">
    <source>
        <dbReference type="EMBL" id="MFB4193924.1"/>
    </source>
</evidence>
<accession>A0ABV4ZJ06</accession>